<dbReference type="GO" id="GO:0003676">
    <property type="term" value="F:nucleic acid binding"/>
    <property type="evidence" value="ECO:0007669"/>
    <property type="project" value="InterPro"/>
</dbReference>
<keyword evidence="3 8" id="KW-0509">mRNA transport</keyword>
<evidence type="ECO:0000256" key="1">
    <source>
        <dbReference type="ARBA" id="ARBA00004567"/>
    </source>
</evidence>
<dbReference type="OrthoDB" id="3365060at2759"/>
<dbReference type="GO" id="GO:0044613">
    <property type="term" value="C:nuclear pore central transport channel"/>
    <property type="evidence" value="ECO:0007669"/>
    <property type="project" value="TreeGrafter"/>
</dbReference>
<dbReference type="SUPFAM" id="SSF54928">
    <property type="entry name" value="RNA-binding domain, RBD"/>
    <property type="match status" value="1"/>
</dbReference>
<dbReference type="Pfam" id="PF05172">
    <property type="entry name" value="RRM_Nup35"/>
    <property type="match status" value="1"/>
</dbReference>
<dbReference type="InterPro" id="IPR035979">
    <property type="entry name" value="RBD_domain_sf"/>
</dbReference>
<evidence type="ECO:0000256" key="4">
    <source>
        <dbReference type="ARBA" id="ARBA00022927"/>
    </source>
</evidence>
<feature type="region of interest" description="Disordered" evidence="9">
    <location>
        <begin position="1"/>
        <end position="51"/>
    </location>
</feature>
<keyword evidence="12" id="KW-1185">Reference proteome</keyword>
<keyword evidence="4" id="KW-0653">Protein transport</keyword>
<evidence type="ECO:0000256" key="2">
    <source>
        <dbReference type="ARBA" id="ARBA00022448"/>
    </source>
</evidence>
<dbReference type="GO" id="GO:0006999">
    <property type="term" value="P:nuclear pore organization"/>
    <property type="evidence" value="ECO:0007669"/>
    <property type="project" value="TreeGrafter"/>
</dbReference>
<dbReference type="Proteomes" id="UP000267251">
    <property type="component" value="Unassembled WGS sequence"/>
</dbReference>
<dbReference type="GO" id="GO:0005543">
    <property type="term" value="F:phospholipid binding"/>
    <property type="evidence" value="ECO:0007669"/>
    <property type="project" value="TreeGrafter"/>
</dbReference>
<evidence type="ECO:0000256" key="9">
    <source>
        <dbReference type="SAM" id="MobiDB-lite"/>
    </source>
</evidence>
<gene>
    <name evidence="11" type="ORF">BJ684DRAFT_18685</name>
</gene>
<organism evidence="11 12">
    <name type="scientific">Piptocephalis cylindrospora</name>
    <dbReference type="NCBI Taxonomy" id="1907219"/>
    <lineage>
        <taxon>Eukaryota</taxon>
        <taxon>Fungi</taxon>
        <taxon>Fungi incertae sedis</taxon>
        <taxon>Zoopagomycota</taxon>
        <taxon>Zoopagomycotina</taxon>
        <taxon>Zoopagomycetes</taxon>
        <taxon>Zoopagales</taxon>
        <taxon>Piptocephalidaceae</taxon>
        <taxon>Piptocephalis</taxon>
    </lineage>
</organism>
<dbReference type="InterPro" id="IPR007846">
    <property type="entry name" value="RRM_NUP35_dom"/>
</dbReference>
<dbReference type="PANTHER" id="PTHR21527:SF6">
    <property type="entry name" value="NUCLEOPORIN NUP35"/>
    <property type="match status" value="1"/>
</dbReference>
<keyword evidence="7 8" id="KW-0539">Nucleus</keyword>
<dbReference type="InterPro" id="IPR012677">
    <property type="entry name" value="Nucleotide-bd_a/b_plait_sf"/>
</dbReference>
<dbReference type="Gene3D" id="3.30.70.330">
    <property type="match status" value="1"/>
</dbReference>
<keyword evidence="2 8" id="KW-0813">Transport</keyword>
<keyword evidence="5" id="KW-0811">Translocation</keyword>
<name>A0A4P9Y752_9FUNG</name>
<dbReference type="EMBL" id="KZ987773">
    <property type="protein sequence ID" value="RKP14948.1"/>
    <property type="molecule type" value="Genomic_DNA"/>
</dbReference>
<dbReference type="PROSITE" id="PS51472">
    <property type="entry name" value="RRM_NUP35"/>
    <property type="match status" value="1"/>
</dbReference>
<protein>
    <recommendedName>
        <fullName evidence="10">RRM Nup35-type domain-containing protein</fullName>
    </recommendedName>
</protein>
<feature type="compositionally biased region" description="Low complexity" evidence="9">
    <location>
        <begin position="305"/>
        <end position="316"/>
    </location>
</feature>
<evidence type="ECO:0000259" key="10">
    <source>
        <dbReference type="PROSITE" id="PS51472"/>
    </source>
</evidence>
<feature type="region of interest" description="Disordered" evidence="9">
    <location>
        <begin position="177"/>
        <end position="196"/>
    </location>
</feature>
<evidence type="ECO:0000256" key="3">
    <source>
        <dbReference type="ARBA" id="ARBA00022816"/>
    </source>
</evidence>
<proteinExistence type="predicted"/>
<dbReference type="PANTHER" id="PTHR21527">
    <property type="entry name" value="NUCLEOPORIN NUP35"/>
    <property type="match status" value="1"/>
</dbReference>
<sequence>MFASQSGTRQAPLSPTSNRRAAQGPPLSLDDLNAFNPSRAPATTGSASKAQTIDYQAQSWQKELEEQDKLLIQPIPEKEKELPHYFFGQGYKEEAKQDPLPMDGYEDAGLDHQIYPRGLDVHAYQEEGAPPTRPLRDMNVHNVTGIAEGSDQSKEAPSIMDDRIRFASSFLEVKRGEGQGGCSSIRRETNMSGPEDPMSPMTITVFGFPPSGASAVLGSFRDFGEIISQEPIPPPGANWLSLTYATRWEGLKALARNGSLMGGWMVGVVEGIRGSGRADPQLSSSFSCSATSIHSAYGDIRRLGPTTTPFGPSTTSRLVPNRSALRPIPTDMGVSSRDRMKGTESVQSVEGPGVVDYITDALFKW</sequence>
<evidence type="ECO:0000256" key="7">
    <source>
        <dbReference type="ARBA" id="ARBA00023242"/>
    </source>
</evidence>
<feature type="compositionally biased region" description="Polar residues" evidence="9">
    <location>
        <begin position="41"/>
        <end position="51"/>
    </location>
</feature>
<evidence type="ECO:0000256" key="6">
    <source>
        <dbReference type="ARBA" id="ARBA00023132"/>
    </source>
</evidence>
<feature type="domain" description="RRM Nup35-type" evidence="10">
    <location>
        <begin position="197"/>
        <end position="278"/>
    </location>
</feature>
<dbReference type="GO" id="GO:0017056">
    <property type="term" value="F:structural constituent of nuclear pore"/>
    <property type="evidence" value="ECO:0007669"/>
    <property type="project" value="TreeGrafter"/>
</dbReference>
<comment type="subcellular location">
    <subcellularLocation>
        <location evidence="1">Nucleus</location>
        <location evidence="1">Nuclear pore complex</location>
    </subcellularLocation>
</comment>
<evidence type="ECO:0000256" key="8">
    <source>
        <dbReference type="PROSITE-ProRule" id="PRU00804"/>
    </source>
</evidence>
<feature type="compositionally biased region" description="Polar residues" evidence="9">
    <location>
        <begin position="1"/>
        <end position="20"/>
    </location>
</feature>
<feature type="region of interest" description="Disordered" evidence="9">
    <location>
        <begin position="305"/>
        <end position="347"/>
    </location>
</feature>
<accession>A0A4P9Y752</accession>
<dbReference type="GO" id="GO:0051028">
    <property type="term" value="P:mRNA transport"/>
    <property type="evidence" value="ECO:0007669"/>
    <property type="project" value="UniProtKB-UniRule"/>
</dbReference>
<dbReference type="GO" id="GO:0044615">
    <property type="term" value="C:nuclear pore nuclear basket"/>
    <property type="evidence" value="ECO:0007669"/>
    <property type="project" value="TreeGrafter"/>
</dbReference>
<dbReference type="GO" id="GO:0006607">
    <property type="term" value="P:NLS-bearing protein import into nucleus"/>
    <property type="evidence" value="ECO:0007669"/>
    <property type="project" value="TreeGrafter"/>
</dbReference>
<reference evidence="12" key="1">
    <citation type="journal article" date="2018" name="Nat. Microbiol.">
        <title>Leveraging single-cell genomics to expand the fungal tree of life.</title>
        <authorList>
            <person name="Ahrendt S.R."/>
            <person name="Quandt C.A."/>
            <person name="Ciobanu D."/>
            <person name="Clum A."/>
            <person name="Salamov A."/>
            <person name="Andreopoulos B."/>
            <person name="Cheng J.F."/>
            <person name="Woyke T."/>
            <person name="Pelin A."/>
            <person name="Henrissat B."/>
            <person name="Reynolds N.K."/>
            <person name="Benny G.L."/>
            <person name="Smith M.E."/>
            <person name="James T.Y."/>
            <person name="Grigoriev I.V."/>
        </authorList>
    </citation>
    <scope>NUCLEOTIDE SEQUENCE [LARGE SCALE GENOMIC DNA]</scope>
</reference>
<evidence type="ECO:0000256" key="5">
    <source>
        <dbReference type="ARBA" id="ARBA00023010"/>
    </source>
</evidence>
<evidence type="ECO:0000313" key="11">
    <source>
        <dbReference type="EMBL" id="RKP14948.1"/>
    </source>
</evidence>
<dbReference type="AlphaFoldDB" id="A0A4P9Y752"/>
<keyword evidence="6 8" id="KW-0906">Nuclear pore complex</keyword>
<evidence type="ECO:0000313" key="12">
    <source>
        <dbReference type="Proteomes" id="UP000267251"/>
    </source>
</evidence>